<dbReference type="GeneID" id="78522191"/>
<dbReference type="EMBL" id="CP018180">
    <property type="protein sequence ID" value="AUJ31545.1"/>
    <property type="molecule type" value="Genomic_DNA"/>
</dbReference>
<protein>
    <submittedName>
        <fullName evidence="2">Uncharacterized protein</fullName>
    </submittedName>
</protein>
<accession>A0A3S6QZC0</accession>
<evidence type="ECO:0000256" key="1">
    <source>
        <dbReference type="SAM" id="MobiDB-lite"/>
    </source>
</evidence>
<dbReference type="Proteomes" id="UP000324497">
    <property type="component" value="Chromosome"/>
</dbReference>
<evidence type="ECO:0000313" key="2">
    <source>
        <dbReference type="EMBL" id="AUJ31545.1"/>
    </source>
</evidence>
<dbReference type="AlphaFoldDB" id="A0A3S6QZC0"/>
<feature type="region of interest" description="Disordered" evidence="1">
    <location>
        <begin position="41"/>
        <end position="65"/>
    </location>
</feature>
<dbReference type="RefSeq" id="WP_057886408.1">
    <property type="nucleotide sequence ID" value="NZ_CP018180.1"/>
</dbReference>
<evidence type="ECO:0000313" key="3">
    <source>
        <dbReference type="Proteomes" id="UP000324497"/>
    </source>
</evidence>
<organism evidence="2 3">
    <name type="scientific">Liquorilactobacillus nagelii</name>
    <dbReference type="NCBI Taxonomy" id="82688"/>
    <lineage>
        <taxon>Bacteria</taxon>
        <taxon>Bacillati</taxon>
        <taxon>Bacillota</taxon>
        <taxon>Bacilli</taxon>
        <taxon>Lactobacillales</taxon>
        <taxon>Lactobacillaceae</taxon>
        <taxon>Liquorilactobacillus</taxon>
    </lineage>
</organism>
<dbReference type="KEGG" id="lng:BSQ50_02610"/>
<name>A0A3S6QZC0_9LACO</name>
<gene>
    <name evidence="2" type="ORF">BSQ50_02610</name>
</gene>
<feature type="compositionally biased region" description="Polar residues" evidence="1">
    <location>
        <begin position="41"/>
        <end position="59"/>
    </location>
</feature>
<keyword evidence="3" id="KW-1185">Reference proteome</keyword>
<sequence>MKQNHSIRKNMSILFIAVMLLAIGGSIGYSLGLKSSQTRLTKNINRPKMTNSKSPQKQPFKNKSK</sequence>
<reference evidence="2 3" key="1">
    <citation type="submission" date="2016-11" db="EMBL/GenBank/DDBJ databases">
        <title>Interaction between Lactobacillus species and yeast in water kefir.</title>
        <authorList>
            <person name="Behr J."/>
            <person name="Xu D."/>
            <person name="Vogel R.F."/>
        </authorList>
    </citation>
    <scope>NUCLEOTIDE SEQUENCE [LARGE SCALE GENOMIC DNA]</scope>
    <source>
        <strain evidence="2 3">TMW 1.1827</strain>
    </source>
</reference>
<proteinExistence type="predicted"/>